<protein>
    <submittedName>
        <fullName evidence="1">Uncharacterized protein</fullName>
    </submittedName>
</protein>
<sequence length="127" mass="14195">MVTSFFIPRHCEIFSDLFLRQPLILLTRVLSYQFSPVFFSYQPVHYFAGGGGNQFLDAQPIILPRNPLPPHSCVIVWLGSYPPLSTEVENANILNSLLLGIDKENIDRPQLTFHSASGVVGVIVILL</sequence>
<evidence type="ECO:0000313" key="2">
    <source>
        <dbReference type="Proteomes" id="UP001234178"/>
    </source>
</evidence>
<comment type="caution">
    <text evidence="1">The sequence shown here is derived from an EMBL/GenBank/DDBJ whole genome shotgun (WGS) entry which is preliminary data.</text>
</comment>
<dbReference type="Proteomes" id="UP001234178">
    <property type="component" value="Unassembled WGS sequence"/>
</dbReference>
<proteinExistence type="predicted"/>
<dbReference type="EMBL" id="JAOYFB010000036">
    <property type="protein sequence ID" value="KAK4018357.1"/>
    <property type="molecule type" value="Genomic_DNA"/>
</dbReference>
<name>A0ABQ9ZZL3_9CRUS</name>
<reference evidence="1 2" key="1">
    <citation type="journal article" date="2023" name="Nucleic Acids Res.">
        <title>The hologenome of Daphnia magna reveals possible DNA methylation and microbiome-mediated evolution of the host genome.</title>
        <authorList>
            <person name="Chaturvedi A."/>
            <person name="Li X."/>
            <person name="Dhandapani V."/>
            <person name="Marshall H."/>
            <person name="Kissane S."/>
            <person name="Cuenca-Cambronero M."/>
            <person name="Asole G."/>
            <person name="Calvet F."/>
            <person name="Ruiz-Romero M."/>
            <person name="Marangio P."/>
            <person name="Guigo R."/>
            <person name="Rago D."/>
            <person name="Mirbahai L."/>
            <person name="Eastwood N."/>
            <person name="Colbourne J.K."/>
            <person name="Zhou J."/>
            <person name="Mallon E."/>
            <person name="Orsini L."/>
        </authorList>
    </citation>
    <scope>NUCLEOTIDE SEQUENCE [LARGE SCALE GENOMIC DNA]</scope>
    <source>
        <strain evidence="1">LRV0_1</strain>
    </source>
</reference>
<accession>A0ABQ9ZZL3</accession>
<gene>
    <name evidence="1" type="ORF">OUZ56_000418</name>
</gene>
<keyword evidence="2" id="KW-1185">Reference proteome</keyword>
<evidence type="ECO:0000313" key="1">
    <source>
        <dbReference type="EMBL" id="KAK4018357.1"/>
    </source>
</evidence>
<organism evidence="1 2">
    <name type="scientific">Daphnia magna</name>
    <dbReference type="NCBI Taxonomy" id="35525"/>
    <lineage>
        <taxon>Eukaryota</taxon>
        <taxon>Metazoa</taxon>
        <taxon>Ecdysozoa</taxon>
        <taxon>Arthropoda</taxon>
        <taxon>Crustacea</taxon>
        <taxon>Branchiopoda</taxon>
        <taxon>Diplostraca</taxon>
        <taxon>Cladocera</taxon>
        <taxon>Anomopoda</taxon>
        <taxon>Daphniidae</taxon>
        <taxon>Daphnia</taxon>
    </lineage>
</organism>